<gene>
    <name evidence="1" type="ORF">PPYR_13962</name>
</gene>
<keyword evidence="2" id="KW-1185">Reference proteome</keyword>
<proteinExistence type="predicted"/>
<comment type="caution">
    <text evidence="1">The sequence shown here is derived from an EMBL/GenBank/DDBJ whole genome shotgun (WGS) entry which is preliminary data.</text>
</comment>
<organism evidence="1 2">
    <name type="scientific">Photinus pyralis</name>
    <name type="common">Common eastern firefly</name>
    <name type="synonym">Lampyris pyralis</name>
    <dbReference type="NCBI Taxonomy" id="7054"/>
    <lineage>
        <taxon>Eukaryota</taxon>
        <taxon>Metazoa</taxon>
        <taxon>Ecdysozoa</taxon>
        <taxon>Arthropoda</taxon>
        <taxon>Hexapoda</taxon>
        <taxon>Insecta</taxon>
        <taxon>Pterygota</taxon>
        <taxon>Neoptera</taxon>
        <taxon>Endopterygota</taxon>
        <taxon>Coleoptera</taxon>
        <taxon>Polyphaga</taxon>
        <taxon>Elateriformia</taxon>
        <taxon>Elateroidea</taxon>
        <taxon>Lampyridae</taxon>
        <taxon>Lampyrinae</taxon>
        <taxon>Photinus</taxon>
    </lineage>
</organism>
<reference evidence="1 2" key="1">
    <citation type="journal article" date="2018" name="Elife">
        <title>Firefly genomes illuminate parallel origins of bioluminescence in beetles.</title>
        <authorList>
            <person name="Fallon T.R."/>
            <person name="Lower S.E."/>
            <person name="Chang C.H."/>
            <person name="Bessho-Uehara M."/>
            <person name="Martin G.J."/>
            <person name="Bewick A.J."/>
            <person name="Behringer M."/>
            <person name="Debat H.J."/>
            <person name="Wong I."/>
            <person name="Day J.C."/>
            <person name="Suvorov A."/>
            <person name="Silva C.J."/>
            <person name="Stanger-Hall K.F."/>
            <person name="Hall D.W."/>
            <person name="Schmitz R.J."/>
            <person name="Nelson D.R."/>
            <person name="Lewis S.M."/>
            <person name="Shigenobu S."/>
            <person name="Bybee S.M."/>
            <person name="Larracuente A.M."/>
            <person name="Oba Y."/>
            <person name="Weng J.K."/>
        </authorList>
    </citation>
    <scope>NUCLEOTIDE SEQUENCE [LARGE SCALE GENOMIC DNA]</scope>
    <source>
        <strain evidence="1">1611_PpyrPB1</strain>
        <tissue evidence="1">Whole body</tissue>
    </source>
</reference>
<accession>A0A5N4A3X2</accession>
<sequence length="102" mass="11616">MYKKIVRVEAIRVCGSCERVERFETEKNFGKMKTVLLLLVIAVVVLHHAESCGNDKSEEQPPCECKIGEGMWGSNGEYHCMVGEEELSCEEAEEKYGERQED</sequence>
<protein>
    <submittedName>
        <fullName evidence="1">Uncharacterized protein</fullName>
    </submittedName>
</protein>
<dbReference type="EMBL" id="VVIM01000010">
    <property type="protein sequence ID" value="KAB0792001.1"/>
    <property type="molecule type" value="Genomic_DNA"/>
</dbReference>
<dbReference type="InParanoid" id="A0A5N4A3X2"/>
<evidence type="ECO:0000313" key="1">
    <source>
        <dbReference type="EMBL" id="KAB0792001.1"/>
    </source>
</evidence>
<dbReference type="Proteomes" id="UP000327044">
    <property type="component" value="Unassembled WGS sequence"/>
</dbReference>
<name>A0A5N4A3X2_PHOPY</name>
<evidence type="ECO:0000313" key="2">
    <source>
        <dbReference type="Proteomes" id="UP000327044"/>
    </source>
</evidence>
<dbReference type="AlphaFoldDB" id="A0A5N4A3X2"/>